<dbReference type="GO" id="GO:0012505">
    <property type="term" value="C:endomembrane system"/>
    <property type="evidence" value="ECO:0007669"/>
    <property type="project" value="UniProtKB-SubCell"/>
</dbReference>
<dbReference type="InterPro" id="IPR010652">
    <property type="entry name" value="DUF1232"/>
</dbReference>
<keyword evidence="4" id="KW-0472">Membrane</keyword>
<dbReference type="Pfam" id="PF06803">
    <property type="entry name" value="DUF1232"/>
    <property type="match status" value="1"/>
</dbReference>
<proteinExistence type="predicted"/>
<dbReference type="EMBL" id="CP035704">
    <property type="protein sequence ID" value="QBB69127.1"/>
    <property type="molecule type" value="Genomic_DNA"/>
</dbReference>
<dbReference type="AlphaFoldDB" id="A0A411HF77"/>
<sequence>MPLQITIDLEDQDLQFFYDAAKRAQQKAANLTAQQITEAAGKLLVESKGMKIPAFIAERLSKLDAMINMVNDTGWGLSEDDRQRVLSSLTYFAEPDDVIPDNVPVLGFLDDAIMIELCQRELLHEIEAYEDFVAYRHEQASRRGEDANQVKLQRVEWLEGRRQELQDRMRRRRSESFAPSQASAPMFRFT</sequence>
<evidence type="ECO:0000256" key="3">
    <source>
        <dbReference type="ARBA" id="ARBA00022989"/>
    </source>
</evidence>
<gene>
    <name evidence="7" type="ORF">ELE36_01310</name>
</gene>
<feature type="domain" description="DUF1232" evidence="6">
    <location>
        <begin position="85"/>
        <end position="115"/>
    </location>
</feature>
<organism evidence="7 8">
    <name type="scientific">Pseudolysobacter antarcticus</name>
    <dbReference type="NCBI Taxonomy" id="2511995"/>
    <lineage>
        <taxon>Bacteria</taxon>
        <taxon>Pseudomonadati</taxon>
        <taxon>Pseudomonadota</taxon>
        <taxon>Gammaproteobacteria</taxon>
        <taxon>Lysobacterales</taxon>
        <taxon>Rhodanobacteraceae</taxon>
        <taxon>Pseudolysobacter</taxon>
    </lineage>
</organism>
<evidence type="ECO:0000313" key="7">
    <source>
        <dbReference type="EMBL" id="QBB69127.1"/>
    </source>
</evidence>
<dbReference type="Proteomes" id="UP000291562">
    <property type="component" value="Chromosome"/>
</dbReference>
<keyword evidence="8" id="KW-1185">Reference proteome</keyword>
<dbReference type="RefSeq" id="WP_129831383.1">
    <property type="nucleotide sequence ID" value="NZ_CP035704.1"/>
</dbReference>
<evidence type="ECO:0000256" key="4">
    <source>
        <dbReference type="ARBA" id="ARBA00023136"/>
    </source>
</evidence>
<dbReference type="OrthoDB" id="9813247at2"/>
<accession>A0A411HF77</accession>
<evidence type="ECO:0000256" key="5">
    <source>
        <dbReference type="SAM" id="MobiDB-lite"/>
    </source>
</evidence>
<dbReference type="KEGG" id="xbc:ELE36_01310"/>
<comment type="subcellular location">
    <subcellularLocation>
        <location evidence="1">Endomembrane system</location>
        <topology evidence="1">Multi-pass membrane protein</topology>
    </subcellularLocation>
</comment>
<keyword evidence="3" id="KW-1133">Transmembrane helix</keyword>
<protein>
    <submittedName>
        <fullName evidence="7">DUF1232 domain-containing protein</fullName>
    </submittedName>
</protein>
<evidence type="ECO:0000256" key="1">
    <source>
        <dbReference type="ARBA" id="ARBA00004127"/>
    </source>
</evidence>
<reference evidence="7 8" key="1">
    <citation type="submission" date="2019-01" db="EMBL/GenBank/DDBJ databases">
        <title>Pseudolysobacter antarctica gen. nov., sp. nov., isolated from Fildes Peninsula, Antarctica.</title>
        <authorList>
            <person name="Wei Z."/>
            <person name="Peng F."/>
        </authorList>
    </citation>
    <scope>NUCLEOTIDE SEQUENCE [LARGE SCALE GENOMIC DNA]</scope>
    <source>
        <strain evidence="7 8">AQ6-296</strain>
    </source>
</reference>
<feature type="region of interest" description="Disordered" evidence="5">
    <location>
        <begin position="168"/>
        <end position="190"/>
    </location>
</feature>
<name>A0A411HF77_9GAMM</name>
<evidence type="ECO:0000313" key="8">
    <source>
        <dbReference type="Proteomes" id="UP000291562"/>
    </source>
</evidence>
<evidence type="ECO:0000259" key="6">
    <source>
        <dbReference type="Pfam" id="PF06803"/>
    </source>
</evidence>
<keyword evidence="2" id="KW-0812">Transmembrane</keyword>
<evidence type="ECO:0000256" key="2">
    <source>
        <dbReference type="ARBA" id="ARBA00022692"/>
    </source>
</evidence>